<comment type="caution">
    <text evidence="1">The sequence shown here is derived from an EMBL/GenBank/DDBJ whole genome shotgun (WGS) entry which is preliminary data.</text>
</comment>
<accession>A0A921UNE8</accession>
<dbReference type="Proteomes" id="UP000807115">
    <property type="component" value="Chromosome 3"/>
</dbReference>
<sequence length="114" mass="12200">MRPDAAAPVAHPVRLPSLCALHATMAVSHPSLPFFLPHLCDLHVLYATGVGAIAVASDEPHTSPYSLFLTATSMHPERRATTETFSKDTTVAKVSVSSRVQISSCCNDSLLMLQ</sequence>
<evidence type="ECO:0000313" key="1">
    <source>
        <dbReference type="EMBL" id="KAG0538179.1"/>
    </source>
</evidence>
<reference evidence="1" key="1">
    <citation type="journal article" date="2019" name="BMC Genomics">
        <title>A new reference genome for Sorghum bicolor reveals high levels of sequence similarity between sweet and grain genotypes: implications for the genetics of sugar metabolism.</title>
        <authorList>
            <person name="Cooper E.A."/>
            <person name="Brenton Z.W."/>
            <person name="Flinn B.S."/>
            <person name="Jenkins J."/>
            <person name="Shu S."/>
            <person name="Flowers D."/>
            <person name="Luo F."/>
            <person name="Wang Y."/>
            <person name="Xia P."/>
            <person name="Barry K."/>
            <person name="Daum C."/>
            <person name="Lipzen A."/>
            <person name="Yoshinaga Y."/>
            <person name="Schmutz J."/>
            <person name="Saski C."/>
            <person name="Vermerris W."/>
            <person name="Kresovich S."/>
        </authorList>
    </citation>
    <scope>NUCLEOTIDE SEQUENCE</scope>
</reference>
<name>A0A921UNE8_SORBI</name>
<dbReference type="AlphaFoldDB" id="A0A921UNE8"/>
<protein>
    <submittedName>
        <fullName evidence="1">Uncharacterized protein</fullName>
    </submittedName>
</protein>
<reference evidence="1" key="2">
    <citation type="submission" date="2020-10" db="EMBL/GenBank/DDBJ databases">
        <authorList>
            <person name="Cooper E.A."/>
            <person name="Brenton Z.W."/>
            <person name="Flinn B.S."/>
            <person name="Jenkins J."/>
            <person name="Shu S."/>
            <person name="Flowers D."/>
            <person name="Luo F."/>
            <person name="Wang Y."/>
            <person name="Xia P."/>
            <person name="Barry K."/>
            <person name="Daum C."/>
            <person name="Lipzen A."/>
            <person name="Yoshinaga Y."/>
            <person name="Schmutz J."/>
            <person name="Saski C."/>
            <person name="Vermerris W."/>
            <person name="Kresovich S."/>
        </authorList>
    </citation>
    <scope>NUCLEOTIDE SEQUENCE</scope>
</reference>
<organism evidence="1 2">
    <name type="scientific">Sorghum bicolor</name>
    <name type="common">Sorghum</name>
    <name type="synonym">Sorghum vulgare</name>
    <dbReference type="NCBI Taxonomy" id="4558"/>
    <lineage>
        <taxon>Eukaryota</taxon>
        <taxon>Viridiplantae</taxon>
        <taxon>Streptophyta</taxon>
        <taxon>Embryophyta</taxon>
        <taxon>Tracheophyta</taxon>
        <taxon>Spermatophyta</taxon>
        <taxon>Magnoliopsida</taxon>
        <taxon>Liliopsida</taxon>
        <taxon>Poales</taxon>
        <taxon>Poaceae</taxon>
        <taxon>PACMAD clade</taxon>
        <taxon>Panicoideae</taxon>
        <taxon>Andropogonodae</taxon>
        <taxon>Andropogoneae</taxon>
        <taxon>Sorghinae</taxon>
        <taxon>Sorghum</taxon>
    </lineage>
</organism>
<gene>
    <name evidence="1" type="ORF">BDA96_03G212800</name>
</gene>
<evidence type="ECO:0000313" key="2">
    <source>
        <dbReference type="Proteomes" id="UP000807115"/>
    </source>
</evidence>
<proteinExistence type="predicted"/>
<dbReference type="EMBL" id="CM027682">
    <property type="protein sequence ID" value="KAG0538179.1"/>
    <property type="molecule type" value="Genomic_DNA"/>
</dbReference>